<keyword evidence="2" id="KW-0238">DNA-binding</keyword>
<dbReference type="PANTHER" id="PTHR43537">
    <property type="entry name" value="TRANSCRIPTIONAL REGULATOR, GNTR FAMILY"/>
    <property type="match status" value="1"/>
</dbReference>
<reference evidence="5 6" key="1">
    <citation type="submission" date="2017-10" db="EMBL/GenBank/DDBJ databases">
        <title>Integration of genomic and chemical information greatly accelerates assignment of the full stereostructure of myelolactone, a potent inhibitor of myeloma from a marine-derived Micromonospora.</title>
        <authorList>
            <person name="Kim M.C."/>
            <person name="Machado H."/>
            <person name="Jensen P.R."/>
            <person name="Fenical W."/>
        </authorList>
    </citation>
    <scope>NUCLEOTIDE SEQUENCE [LARGE SCALE GENOMIC DNA]</scope>
    <source>
        <strain evidence="5 6">CNY-010</strain>
    </source>
</reference>
<dbReference type="PROSITE" id="PS50949">
    <property type="entry name" value="HTH_GNTR"/>
    <property type="match status" value="1"/>
</dbReference>
<name>A0A386WGU6_9ACTN</name>
<dbReference type="Proteomes" id="UP000267804">
    <property type="component" value="Chromosome"/>
</dbReference>
<evidence type="ECO:0000313" key="6">
    <source>
        <dbReference type="Proteomes" id="UP000267804"/>
    </source>
</evidence>
<dbReference type="PANTHER" id="PTHR43537:SF45">
    <property type="entry name" value="GNTR FAMILY REGULATORY PROTEIN"/>
    <property type="match status" value="1"/>
</dbReference>
<dbReference type="SMART" id="SM00345">
    <property type="entry name" value="HTH_GNTR"/>
    <property type="match status" value="1"/>
</dbReference>
<evidence type="ECO:0000256" key="2">
    <source>
        <dbReference type="ARBA" id="ARBA00023125"/>
    </source>
</evidence>
<dbReference type="Gene3D" id="1.10.10.10">
    <property type="entry name" value="Winged helix-like DNA-binding domain superfamily/Winged helix DNA-binding domain"/>
    <property type="match status" value="1"/>
</dbReference>
<dbReference type="InterPro" id="IPR036390">
    <property type="entry name" value="WH_DNA-bd_sf"/>
</dbReference>
<keyword evidence="3" id="KW-0804">Transcription</keyword>
<dbReference type="InterPro" id="IPR036388">
    <property type="entry name" value="WH-like_DNA-bd_sf"/>
</dbReference>
<dbReference type="Pfam" id="PF00392">
    <property type="entry name" value="GntR"/>
    <property type="match status" value="1"/>
</dbReference>
<organism evidence="5 6">
    <name type="scientific">Micromonospora tulbaghiae</name>
    <dbReference type="NCBI Taxonomy" id="479978"/>
    <lineage>
        <taxon>Bacteria</taxon>
        <taxon>Bacillati</taxon>
        <taxon>Actinomycetota</taxon>
        <taxon>Actinomycetes</taxon>
        <taxon>Micromonosporales</taxon>
        <taxon>Micromonosporaceae</taxon>
        <taxon>Micromonospora</taxon>
    </lineage>
</organism>
<accession>A0A386WGU6</accession>
<dbReference type="AlphaFoldDB" id="A0A386WGU6"/>
<proteinExistence type="predicted"/>
<protein>
    <submittedName>
        <fullName evidence="5">GntR family transcriptional regulator</fullName>
    </submittedName>
</protein>
<dbReference type="GO" id="GO:0003677">
    <property type="term" value="F:DNA binding"/>
    <property type="evidence" value="ECO:0007669"/>
    <property type="project" value="UniProtKB-KW"/>
</dbReference>
<keyword evidence="1" id="KW-0805">Transcription regulation</keyword>
<gene>
    <name evidence="5" type="ORF">CSH63_05600</name>
</gene>
<dbReference type="EMBL" id="CP024087">
    <property type="protein sequence ID" value="AYF26922.1"/>
    <property type="molecule type" value="Genomic_DNA"/>
</dbReference>
<feature type="domain" description="HTH gntR-type" evidence="4">
    <location>
        <begin position="26"/>
        <end position="93"/>
    </location>
</feature>
<dbReference type="SUPFAM" id="SSF48008">
    <property type="entry name" value="GntR ligand-binding domain-like"/>
    <property type="match status" value="1"/>
</dbReference>
<evidence type="ECO:0000256" key="3">
    <source>
        <dbReference type="ARBA" id="ARBA00023163"/>
    </source>
</evidence>
<dbReference type="InterPro" id="IPR000524">
    <property type="entry name" value="Tscrpt_reg_HTH_GntR"/>
</dbReference>
<evidence type="ECO:0000256" key="1">
    <source>
        <dbReference type="ARBA" id="ARBA00023015"/>
    </source>
</evidence>
<dbReference type="RefSeq" id="WP_120569322.1">
    <property type="nucleotide sequence ID" value="NZ_CP024087.1"/>
</dbReference>
<evidence type="ECO:0000313" key="5">
    <source>
        <dbReference type="EMBL" id="AYF26922.1"/>
    </source>
</evidence>
<dbReference type="SUPFAM" id="SSF46785">
    <property type="entry name" value="Winged helix' DNA-binding domain"/>
    <property type="match status" value="1"/>
</dbReference>
<dbReference type="SMART" id="SM00895">
    <property type="entry name" value="FCD"/>
    <property type="match status" value="1"/>
</dbReference>
<dbReference type="Gene3D" id="1.20.120.530">
    <property type="entry name" value="GntR ligand-binding domain-like"/>
    <property type="match status" value="1"/>
</dbReference>
<dbReference type="Pfam" id="PF07729">
    <property type="entry name" value="FCD"/>
    <property type="match status" value="1"/>
</dbReference>
<dbReference type="GO" id="GO:0003700">
    <property type="term" value="F:DNA-binding transcription factor activity"/>
    <property type="evidence" value="ECO:0007669"/>
    <property type="project" value="InterPro"/>
</dbReference>
<dbReference type="InterPro" id="IPR008920">
    <property type="entry name" value="TF_FadR/GntR_C"/>
</dbReference>
<dbReference type="CDD" id="cd07377">
    <property type="entry name" value="WHTH_GntR"/>
    <property type="match status" value="1"/>
</dbReference>
<dbReference type="KEGG" id="mtua:CSH63_05600"/>
<evidence type="ECO:0000259" key="4">
    <source>
        <dbReference type="PROSITE" id="PS50949"/>
    </source>
</evidence>
<sequence length="235" mass="25684">MEEDQWTGSRGDAAPGLQITALQNRQSLREGVAHALRAAIVAGSLRPDSTYSVPMLAERFGVSPTPVREAILDLAKEGLVTIVKNKGFRVKDLTEKELDDITQIRELLEIPIVADQAGRLTADQLKDLRALADDIVSAAKRGDLVSYIESDNAFHLTLLGAAENVRLVETVSDLRNRTRLYGLDALVKSGGLVASASEHLELVELIAAGNREAVVHLMRHHLHHVRGIWAARREG</sequence>
<dbReference type="InterPro" id="IPR011711">
    <property type="entry name" value="GntR_C"/>
</dbReference>